<name>A0AA41Z2L0_9HYPH</name>
<accession>A0AA41Z2L0</accession>
<sequence length="114" mass="12787">MDLSRTSADAATKVVLAQGEAPVFAPGERVRVLTRSPVGHYRVPIYLRGKSGVVESVIEPVGLDNEEEAYGRNAGMKRHYYRVALPMTEIWADYDGSPRDGLHIEVFETWLERI</sequence>
<dbReference type="InterPro" id="IPR024690">
    <property type="entry name" value="CN_hydtase_beta_dom_C"/>
</dbReference>
<dbReference type="EMBL" id="JAMOIM010000031">
    <property type="protein sequence ID" value="MCW6511713.1"/>
    <property type="molecule type" value="Genomic_DNA"/>
</dbReference>
<gene>
    <name evidence="2" type="ORF">M8523_27485</name>
</gene>
<dbReference type="Gene3D" id="2.30.30.50">
    <property type="match status" value="1"/>
</dbReference>
<evidence type="ECO:0000313" key="3">
    <source>
        <dbReference type="Proteomes" id="UP001165667"/>
    </source>
</evidence>
<evidence type="ECO:0000313" key="2">
    <source>
        <dbReference type="EMBL" id="MCW6511713.1"/>
    </source>
</evidence>
<dbReference type="Proteomes" id="UP001165667">
    <property type="component" value="Unassembled WGS sequence"/>
</dbReference>
<dbReference type="InterPro" id="IPR008990">
    <property type="entry name" value="Elect_transpt_acc-like_dom_sf"/>
</dbReference>
<dbReference type="Pfam" id="PF02211">
    <property type="entry name" value="NHase_beta_C"/>
    <property type="match status" value="1"/>
</dbReference>
<dbReference type="RefSeq" id="WP_282588117.1">
    <property type="nucleotide sequence ID" value="NZ_JAMOIM010000031.1"/>
</dbReference>
<dbReference type="AlphaFoldDB" id="A0AA41Z2L0"/>
<comment type="caution">
    <text evidence="2">The sequence shown here is derived from an EMBL/GenBank/DDBJ whole genome shotgun (WGS) entry which is preliminary data.</text>
</comment>
<reference evidence="2" key="1">
    <citation type="submission" date="2022-05" db="EMBL/GenBank/DDBJ databases">
        <authorList>
            <person name="Pankratov T."/>
        </authorList>
    </citation>
    <scope>NUCLEOTIDE SEQUENCE</scope>
    <source>
        <strain evidence="2">BP6-180914</strain>
    </source>
</reference>
<keyword evidence="3" id="KW-1185">Reference proteome</keyword>
<protein>
    <submittedName>
        <fullName evidence="2">Nitrile hydratase subunit beta</fullName>
    </submittedName>
</protein>
<evidence type="ECO:0000259" key="1">
    <source>
        <dbReference type="Pfam" id="PF02211"/>
    </source>
</evidence>
<feature type="domain" description="Nitrile hydratase beta subunit" evidence="1">
    <location>
        <begin position="20"/>
        <end position="112"/>
    </location>
</feature>
<dbReference type="SUPFAM" id="SSF50090">
    <property type="entry name" value="Electron transport accessory proteins"/>
    <property type="match status" value="1"/>
</dbReference>
<proteinExistence type="predicted"/>
<organism evidence="2 3">
    <name type="scientific">Lichenifustis flavocetrariae</name>
    <dbReference type="NCBI Taxonomy" id="2949735"/>
    <lineage>
        <taxon>Bacteria</taxon>
        <taxon>Pseudomonadati</taxon>
        <taxon>Pseudomonadota</taxon>
        <taxon>Alphaproteobacteria</taxon>
        <taxon>Hyphomicrobiales</taxon>
        <taxon>Lichenihabitantaceae</taxon>
        <taxon>Lichenifustis</taxon>
    </lineage>
</organism>